<feature type="compositionally biased region" description="Basic and acidic residues" evidence="1">
    <location>
        <begin position="164"/>
        <end position="178"/>
    </location>
</feature>
<name>A0A6J4MJ22_9ACTN</name>
<evidence type="ECO:0000313" key="2">
    <source>
        <dbReference type="EMBL" id="CAA9360738.1"/>
    </source>
</evidence>
<accession>A0A6J4MJ22</accession>
<feature type="compositionally biased region" description="Basic and acidic residues" evidence="1">
    <location>
        <begin position="16"/>
        <end position="28"/>
    </location>
</feature>
<evidence type="ECO:0000256" key="1">
    <source>
        <dbReference type="SAM" id="MobiDB-lite"/>
    </source>
</evidence>
<feature type="compositionally biased region" description="Basic residues" evidence="1">
    <location>
        <begin position="179"/>
        <end position="197"/>
    </location>
</feature>
<feature type="compositionally biased region" description="Basic residues" evidence="1">
    <location>
        <begin position="103"/>
        <end position="117"/>
    </location>
</feature>
<feature type="compositionally biased region" description="Low complexity" evidence="1">
    <location>
        <begin position="129"/>
        <end position="140"/>
    </location>
</feature>
<protein>
    <submittedName>
        <fullName evidence="2">Uncharacterized protein</fullName>
    </submittedName>
</protein>
<dbReference type="AlphaFoldDB" id="A0A6J4MJ22"/>
<feature type="compositionally biased region" description="Basic and acidic residues" evidence="1">
    <location>
        <begin position="37"/>
        <end position="49"/>
    </location>
</feature>
<sequence>ADPPVGRGRPRALARAADRAHLRADRDRRPGRRLPGRRTDALHLRRGPDRPAAPRAAEPRLEGARGGSRGRPDRGPGLRLRGGGVERRRGDATRARGADQLLHRRAASRPGRRRRRPGGQGGDPPRPALPHGAARLGAPAADRRRAGRPAAPRDPGHPGRRPRGAGEDEVRRQPERRAPTRRRHPAPGARPRARPVRGRPGGRVAGPAGHGAGLARRRPAV</sequence>
<dbReference type="EMBL" id="CADCUK010000012">
    <property type="protein sequence ID" value="CAA9360738.1"/>
    <property type="molecule type" value="Genomic_DNA"/>
</dbReference>
<feature type="compositionally biased region" description="Basic and acidic residues" evidence="1">
    <location>
        <begin position="84"/>
        <end position="97"/>
    </location>
</feature>
<feature type="non-terminal residue" evidence="2">
    <location>
        <position position="221"/>
    </location>
</feature>
<feature type="non-terminal residue" evidence="2">
    <location>
        <position position="1"/>
    </location>
</feature>
<feature type="compositionally biased region" description="Gly residues" evidence="1">
    <location>
        <begin position="199"/>
        <end position="212"/>
    </location>
</feature>
<proteinExistence type="predicted"/>
<gene>
    <name evidence="2" type="ORF">AVDCRST_MAG47-157</name>
</gene>
<organism evidence="2">
    <name type="scientific">uncultured Nocardioidaceae bacterium</name>
    <dbReference type="NCBI Taxonomy" id="253824"/>
    <lineage>
        <taxon>Bacteria</taxon>
        <taxon>Bacillati</taxon>
        <taxon>Actinomycetota</taxon>
        <taxon>Actinomycetes</taxon>
        <taxon>Propionibacteriales</taxon>
        <taxon>Nocardioidaceae</taxon>
        <taxon>environmental samples</taxon>
    </lineage>
</organism>
<feature type="region of interest" description="Disordered" evidence="1">
    <location>
        <begin position="1"/>
        <end position="221"/>
    </location>
</feature>
<reference evidence="2" key="1">
    <citation type="submission" date="2020-02" db="EMBL/GenBank/DDBJ databases">
        <authorList>
            <person name="Meier V. D."/>
        </authorList>
    </citation>
    <scope>NUCLEOTIDE SEQUENCE</scope>
    <source>
        <strain evidence="2">AVDCRST_MAG47</strain>
    </source>
</reference>